<evidence type="ECO:0000259" key="7">
    <source>
        <dbReference type="Pfam" id="PF17851"/>
    </source>
</evidence>
<dbReference type="InterPro" id="IPR006710">
    <property type="entry name" value="Glyco_hydro_43"/>
</dbReference>
<dbReference type="GeneID" id="302997302"/>
<evidence type="ECO:0000256" key="4">
    <source>
        <dbReference type="PIRSR" id="PIRSR606710-1"/>
    </source>
</evidence>
<dbReference type="RefSeq" id="WP_013700334.1">
    <property type="nucleotide sequence ID" value="NC_015385.1"/>
</dbReference>
<dbReference type="Gene3D" id="2.60.120.200">
    <property type="match status" value="1"/>
</dbReference>
<dbReference type="KEGG" id="tsu:Tresu_0053"/>
<name>F2NU59_TRES6</name>
<dbReference type="OrthoDB" id="9801455at2"/>
<dbReference type="EC" id="3.2.1.37" evidence="8"/>
<dbReference type="STRING" id="869209.Tresu_0053"/>
<dbReference type="EMBL" id="CP002631">
    <property type="protein sequence ID" value="AEB13023.1"/>
    <property type="molecule type" value="Genomic_DNA"/>
</dbReference>
<keyword evidence="3 6" id="KW-0326">Glycosidase</keyword>
<sequence>MKIYNPILSGFHADPSIVNADGECIIANSTFEWFPGVELHRSKDMKTWKPAPSPLSEKRLLDMAGNKASCGIWAPCLSYSDGIFYLVFTNVRSWNDGPWKDCPNFLTTAESIEGPWSDPVFMNASGFDASLFHDDDGKKWFVNMEWDYRQQGPRQFSGILVQEYDCKAKKLVGKVHKIFLGTDIGLVEGPHLYKRDGWYYLVCAEGGTSYEHAITCARSKNLFGPYEVHPANPLITSYGYDCKLKRAGHGSWCKSPDGKKDYLVYLCGRPLEGTERCVLGRETGIAELEWKEGWPWVKQSDGTLKNCPPDYIELNGRGVVAPGCGVVHVAEKYEFKNKDFLAEFKTLRIPFDDKRFSISERPGFLRIHGGQSPSSCFEQSILARRQTDFDFVAETKMEFSPENFQHFAGMVYRYDEKSQYLCIVTQDEQKGKVIQVMSIMPEGFSREMECQIDEEKPVWIRLEVHQKTGFFYWSQDGKNFRQIRPLIDASKLSDEYGTQGFTGAFVGMYCADLISYKKFADFEYFSYKRLG</sequence>
<keyword evidence="9" id="KW-1185">Reference proteome</keyword>
<dbReference type="Gene3D" id="2.115.10.20">
    <property type="entry name" value="Glycosyl hydrolase domain, family 43"/>
    <property type="match status" value="1"/>
</dbReference>
<dbReference type="Proteomes" id="UP000006852">
    <property type="component" value="Chromosome"/>
</dbReference>
<dbReference type="CDD" id="cd09000">
    <property type="entry name" value="GH43_SXA-like"/>
    <property type="match status" value="1"/>
</dbReference>
<dbReference type="InterPro" id="IPR023296">
    <property type="entry name" value="Glyco_hydro_beta-prop_sf"/>
</dbReference>
<feature type="site" description="Important for catalytic activity, responsible for pKa modulation of the active site Glu and correct orientation of both the proton donor and substrate" evidence="5">
    <location>
        <position position="128"/>
    </location>
</feature>
<dbReference type="SUPFAM" id="SSF75005">
    <property type="entry name" value="Arabinanase/levansucrase/invertase"/>
    <property type="match status" value="1"/>
</dbReference>
<dbReference type="Pfam" id="PF04616">
    <property type="entry name" value="Glyco_hydro_43"/>
    <property type="match status" value="1"/>
</dbReference>
<dbReference type="InterPro" id="IPR051795">
    <property type="entry name" value="Glycosyl_Hydrlase_43"/>
</dbReference>
<keyword evidence="2 6" id="KW-0378">Hydrolase</keyword>
<reference evidence="9" key="2">
    <citation type="submission" date="2011-04" db="EMBL/GenBank/DDBJ databases">
        <title>The complete genome of chromosome of Treponema succinifaciens DSM 2489.</title>
        <authorList>
            <person name="Lucas S."/>
            <person name="Copeland A."/>
            <person name="Lapidus A."/>
            <person name="Bruce D."/>
            <person name="Goodwin L."/>
            <person name="Pitluck S."/>
            <person name="Peters L."/>
            <person name="Kyrpides N."/>
            <person name="Mavromatis K."/>
            <person name="Ivanova N."/>
            <person name="Ovchinnikova G."/>
            <person name="Teshima H."/>
            <person name="Detter J.C."/>
            <person name="Tapia R."/>
            <person name="Han C."/>
            <person name="Land M."/>
            <person name="Hauser L."/>
            <person name="Markowitz V."/>
            <person name="Cheng J.-F."/>
            <person name="Hugenholtz P."/>
            <person name="Woyke T."/>
            <person name="Wu D."/>
            <person name="Gronow S."/>
            <person name="Wellnitz S."/>
            <person name="Brambilla E."/>
            <person name="Klenk H.-P."/>
            <person name="Eisen J.A."/>
        </authorList>
    </citation>
    <scope>NUCLEOTIDE SEQUENCE [LARGE SCALE GENOMIC DNA]</scope>
    <source>
        <strain evidence="9">ATCC 33096 / DSM 2489 / 6091</strain>
    </source>
</reference>
<reference evidence="8 9" key="1">
    <citation type="journal article" date="2011" name="Stand. Genomic Sci.">
        <title>Complete genome sequence of Treponema succinifaciens type strain (6091).</title>
        <authorList>
            <person name="Han C."/>
            <person name="Gronow S."/>
            <person name="Teshima H."/>
            <person name="Lapidus A."/>
            <person name="Nolan M."/>
            <person name="Lucas S."/>
            <person name="Hammon N."/>
            <person name="Deshpande S."/>
            <person name="Cheng J.F."/>
            <person name="Zeytun A."/>
            <person name="Tapia R."/>
            <person name="Goodwin L."/>
            <person name="Pitluck S."/>
            <person name="Liolios K."/>
            <person name="Pagani I."/>
            <person name="Ivanova N."/>
            <person name="Mavromatis K."/>
            <person name="Mikhailova N."/>
            <person name="Huntemann M."/>
            <person name="Pati A."/>
            <person name="Chen A."/>
            <person name="Palaniappan K."/>
            <person name="Land M."/>
            <person name="Hauser L."/>
            <person name="Brambilla E.M."/>
            <person name="Rohde M."/>
            <person name="Goker M."/>
            <person name="Woyke T."/>
            <person name="Bristow J."/>
            <person name="Eisen J.A."/>
            <person name="Markowitz V."/>
            <person name="Hugenholtz P."/>
            <person name="Kyrpides N.C."/>
            <person name="Klenk H.P."/>
            <person name="Detter J.C."/>
        </authorList>
    </citation>
    <scope>NUCLEOTIDE SEQUENCE [LARGE SCALE GENOMIC DNA]</scope>
    <source>
        <strain evidence="9">ATCC 33096 / DSM 2489 / 6091</strain>
    </source>
</reference>
<feature type="active site" description="Proton donor" evidence="4">
    <location>
        <position position="188"/>
    </location>
</feature>
<proteinExistence type="inferred from homology"/>
<organism evidence="8 9">
    <name type="scientific">Treponema succinifaciens (strain ATCC 33096 / DSM 2489 / 6091)</name>
    <dbReference type="NCBI Taxonomy" id="869209"/>
    <lineage>
        <taxon>Bacteria</taxon>
        <taxon>Pseudomonadati</taxon>
        <taxon>Spirochaetota</taxon>
        <taxon>Spirochaetia</taxon>
        <taxon>Spirochaetales</taxon>
        <taxon>Treponemataceae</taxon>
        <taxon>Treponema</taxon>
    </lineage>
</organism>
<dbReference type="InterPro" id="IPR041542">
    <property type="entry name" value="GH43_C2"/>
</dbReference>
<dbReference type="eggNOG" id="COG3507">
    <property type="taxonomic scope" value="Bacteria"/>
</dbReference>
<dbReference type="Pfam" id="PF17851">
    <property type="entry name" value="GH43_C2"/>
    <property type="match status" value="1"/>
</dbReference>
<dbReference type="GO" id="GO:0009044">
    <property type="term" value="F:xylan 1,4-beta-xylosidase activity"/>
    <property type="evidence" value="ECO:0007669"/>
    <property type="project" value="UniProtKB-EC"/>
</dbReference>
<dbReference type="HOGENOM" id="CLU_016508_2_1_12"/>
<evidence type="ECO:0000256" key="1">
    <source>
        <dbReference type="ARBA" id="ARBA00009865"/>
    </source>
</evidence>
<evidence type="ECO:0000256" key="3">
    <source>
        <dbReference type="ARBA" id="ARBA00023295"/>
    </source>
</evidence>
<dbReference type="PANTHER" id="PTHR42812">
    <property type="entry name" value="BETA-XYLOSIDASE"/>
    <property type="match status" value="1"/>
</dbReference>
<feature type="active site" description="Proton acceptor" evidence="4">
    <location>
        <position position="14"/>
    </location>
</feature>
<dbReference type="AlphaFoldDB" id="F2NU59"/>
<evidence type="ECO:0000256" key="5">
    <source>
        <dbReference type="PIRSR" id="PIRSR606710-2"/>
    </source>
</evidence>
<comment type="similarity">
    <text evidence="1 6">Belongs to the glycosyl hydrolase 43 family.</text>
</comment>
<gene>
    <name evidence="8" type="ordered locus">Tresu_0053</name>
</gene>
<evidence type="ECO:0000313" key="8">
    <source>
        <dbReference type="EMBL" id="AEB13023.1"/>
    </source>
</evidence>
<dbReference type="GO" id="GO:0005975">
    <property type="term" value="P:carbohydrate metabolic process"/>
    <property type="evidence" value="ECO:0007669"/>
    <property type="project" value="InterPro"/>
</dbReference>
<accession>F2NU59</accession>
<feature type="domain" description="Beta-xylosidase C-terminal Concanavalin A-like" evidence="7">
    <location>
        <begin position="333"/>
        <end position="528"/>
    </location>
</feature>
<protein>
    <submittedName>
        <fullName evidence="8">Xylan 1,4-beta-xylosidase</fullName>
        <ecNumber evidence="8">3.2.1.37</ecNumber>
    </submittedName>
</protein>
<dbReference type="PANTHER" id="PTHR42812:SF12">
    <property type="entry name" value="BETA-XYLOSIDASE-RELATED"/>
    <property type="match status" value="1"/>
</dbReference>
<evidence type="ECO:0000256" key="2">
    <source>
        <dbReference type="ARBA" id="ARBA00022801"/>
    </source>
</evidence>
<evidence type="ECO:0000313" key="9">
    <source>
        <dbReference type="Proteomes" id="UP000006852"/>
    </source>
</evidence>
<dbReference type="SUPFAM" id="SSF49899">
    <property type="entry name" value="Concanavalin A-like lectins/glucanases"/>
    <property type="match status" value="1"/>
</dbReference>
<dbReference type="InterPro" id="IPR013320">
    <property type="entry name" value="ConA-like_dom_sf"/>
</dbReference>
<evidence type="ECO:0000256" key="6">
    <source>
        <dbReference type="RuleBase" id="RU361187"/>
    </source>
</evidence>